<dbReference type="EMBL" id="QNUK01000134">
    <property type="protein sequence ID" value="KAF5900495.1"/>
    <property type="molecule type" value="Genomic_DNA"/>
</dbReference>
<comment type="caution">
    <text evidence="2">The sequence shown here is derived from an EMBL/GenBank/DDBJ whole genome shotgun (WGS) entry which is preliminary data.</text>
</comment>
<evidence type="ECO:0000313" key="3">
    <source>
        <dbReference type="Proteomes" id="UP000727407"/>
    </source>
</evidence>
<sequence length="125" mass="13773">IQVSAAVGSTVVLSCVWRDLSIQTPHVEWTIGPDTVFERQGKVTFQGSGYEGRVDVPEDELLKGNCSLVLKNEKQPTHLRLCFLQLDKHPPPPFCLSTAPHPKAASTTDHVHPLPQTPNQQSHCT</sequence>
<keyword evidence="3" id="KW-1185">Reference proteome</keyword>
<evidence type="ECO:0000256" key="1">
    <source>
        <dbReference type="SAM" id="MobiDB-lite"/>
    </source>
</evidence>
<gene>
    <name evidence="2" type="ORF">DAT39_009781</name>
</gene>
<dbReference type="OrthoDB" id="8951452at2759"/>
<evidence type="ECO:0000313" key="2">
    <source>
        <dbReference type="EMBL" id="KAF5900495.1"/>
    </source>
</evidence>
<organism evidence="2 3">
    <name type="scientific">Clarias magur</name>
    <name type="common">Asian catfish</name>
    <name type="synonym">Macropteronotus magur</name>
    <dbReference type="NCBI Taxonomy" id="1594786"/>
    <lineage>
        <taxon>Eukaryota</taxon>
        <taxon>Metazoa</taxon>
        <taxon>Chordata</taxon>
        <taxon>Craniata</taxon>
        <taxon>Vertebrata</taxon>
        <taxon>Euteleostomi</taxon>
        <taxon>Actinopterygii</taxon>
        <taxon>Neopterygii</taxon>
        <taxon>Teleostei</taxon>
        <taxon>Ostariophysi</taxon>
        <taxon>Siluriformes</taxon>
        <taxon>Clariidae</taxon>
        <taxon>Clarias</taxon>
    </lineage>
</organism>
<dbReference type="InterPro" id="IPR013783">
    <property type="entry name" value="Ig-like_fold"/>
</dbReference>
<dbReference type="SUPFAM" id="SSF48726">
    <property type="entry name" value="Immunoglobulin"/>
    <property type="match status" value="1"/>
</dbReference>
<evidence type="ECO:0008006" key="4">
    <source>
        <dbReference type="Google" id="ProtNLM"/>
    </source>
</evidence>
<reference evidence="2" key="1">
    <citation type="submission" date="2020-07" db="EMBL/GenBank/DDBJ databases">
        <title>Clarias magur genome sequencing, assembly and annotation.</title>
        <authorList>
            <person name="Kushwaha B."/>
            <person name="Kumar R."/>
            <person name="Das P."/>
            <person name="Joshi C.G."/>
            <person name="Kumar D."/>
            <person name="Nagpure N.S."/>
            <person name="Pandey M."/>
            <person name="Agarwal S."/>
            <person name="Srivastava S."/>
            <person name="Singh M."/>
            <person name="Sahoo L."/>
            <person name="Jayasankar P."/>
            <person name="Meher P.K."/>
            <person name="Koringa P.G."/>
            <person name="Iquebal M.A."/>
            <person name="Das S.P."/>
            <person name="Bit A."/>
            <person name="Patnaik S."/>
            <person name="Patel N."/>
            <person name="Shah T.M."/>
            <person name="Hinsu A."/>
            <person name="Jena J.K."/>
        </authorList>
    </citation>
    <scope>NUCLEOTIDE SEQUENCE</scope>
    <source>
        <strain evidence="2">CIFAMagur01</strain>
        <tissue evidence="2">Testis</tissue>
    </source>
</reference>
<protein>
    <recommendedName>
        <fullName evidence="4">Ig-like domain-containing protein</fullName>
    </recommendedName>
</protein>
<dbReference type="AlphaFoldDB" id="A0A8J4XE02"/>
<feature type="region of interest" description="Disordered" evidence="1">
    <location>
        <begin position="95"/>
        <end position="125"/>
    </location>
</feature>
<feature type="non-terminal residue" evidence="2">
    <location>
        <position position="1"/>
    </location>
</feature>
<dbReference type="Gene3D" id="2.60.40.10">
    <property type="entry name" value="Immunoglobulins"/>
    <property type="match status" value="1"/>
</dbReference>
<dbReference type="InterPro" id="IPR036179">
    <property type="entry name" value="Ig-like_dom_sf"/>
</dbReference>
<proteinExistence type="predicted"/>
<name>A0A8J4XE02_CLAMG</name>
<accession>A0A8J4XE02</accession>
<dbReference type="Proteomes" id="UP000727407">
    <property type="component" value="Unassembled WGS sequence"/>
</dbReference>